<feature type="region of interest" description="Disordered" evidence="11">
    <location>
        <begin position="300"/>
        <end position="330"/>
    </location>
</feature>
<feature type="region of interest" description="Disordered" evidence="11">
    <location>
        <begin position="458"/>
        <end position="488"/>
    </location>
</feature>
<dbReference type="AlphaFoldDB" id="A0A8J4C6L0"/>
<keyword evidence="9" id="KW-0472">Membrane</keyword>
<dbReference type="EMBL" id="BNCP01000009">
    <property type="protein sequence ID" value="GIL76628.1"/>
    <property type="molecule type" value="Genomic_DNA"/>
</dbReference>
<feature type="compositionally biased region" description="Low complexity" evidence="11">
    <location>
        <begin position="365"/>
        <end position="390"/>
    </location>
</feature>
<dbReference type="GO" id="GO:0000139">
    <property type="term" value="C:Golgi membrane"/>
    <property type="evidence" value="ECO:0007669"/>
    <property type="project" value="UniProtKB-SubCell"/>
</dbReference>
<evidence type="ECO:0000256" key="2">
    <source>
        <dbReference type="ARBA" id="ARBA00004606"/>
    </source>
</evidence>
<comment type="caution">
    <text evidence="12">The sequence shown here is derived from an EMBL/GenBank/DDBJ whole genome shotgun (WGS) entry which is preliminary data.</text>
</comment>
<evidence type="ECO:0000256" key="6">
    <source>
        <dbReference type="ARBA" id="ARBA00022968"/>
    </source>
</evidence>
<keyword evidence="8" id="KW-0333">Golgi apparatus</keyword>
<dbReference type="Pfam" id="PF11051">
    <property type="entry name" value="Mannosyl_trans3"/>
    <property type="match status" value="1"/>
</dbReference>
<dbReference type="GO" id="GO:0046354">
    <property type="term" value="P:mannan biosynthetic process"/>
    <property type="evidence" value="ECO:0007669"/>
    <property type="project" value="TreeGrafter"/>
</dbReference>
<dbReference type="PANTHER" id="PTHR31646">
    <property type="entry name" value="ALPHA-1,2-MANNOSYLTRANSFERASE MNN2"/>
    <property type="match status" value="1"/>
</dbReference>
<evidence type="ECO:0000313" key="13">
    <source>
        <dbReference type="Proteomes" id="UP000747110"/>
    </source>
</evidence>
<protein>
    <submittedName>
        <fullName evidence="12">Uncharacterized protein</fullName>
    </submittedName>
</protein>
<evidence type="ECO:0000256" key="11">
    <source>
        <dbReference type="SAM" id="MobiDB-lite"/>
    </source>
</evidence>
<keyword evidence="5" id="KW-0812">Transmembrane</keyword>
<keyword evidence="7" id="KW-1133">Transmembrane helix</keyword>
<keyword evidence="6" id="KW-0735">Signal-anchor</keyword>
<feature type="region of interest" description="Disordered" evidence="11">
    <location>
        <begin position="596"/>
        <end position="627"/>
    </location>
</feature>
<dbReference type="Gene3D" id="3.90.550.10">
    <property type="entry name" value="Spore Coat Polysaccharide Biosynthesis Protein SpsA, Chain A"/>
    <property type="match status" value="1"/>
</dbReference>
<feature type="compositionally biased region" description="Gly residues" evidence="11">
    <location>
        <begin position="304"/>
        <end position="316"/>
    </location>
</feature>
<keyword evidence="13" id="KW-1185">Reference proteome</keyword>
<evidence type="ECO:0000256" key="4">
    <source>
        <dbReference type="ARBA" id="ARBA00022679"/>
    </source>
</evidence>
<evidence type="ECO:0000256" key="7">
    <source>
        <dbReference type="ARBA" id="ARBA00022989"/>
    </source>
</evidence>
<comment type="subcellular location">
    <subcellularLocation>
        <location evidence="10">Endomembrane system</location>
        <topology evidence="10">Single-pass membrane protein</topology>
    </subcellularLocation>
    <subcellularLocation>
        <location evidence="1">Golgi apparatus membrane</location>
    </subcellularLocation>
    <subcellularLocation>
        <location evidence="2">Membrane</location>
        <topology evidence="2">Single-pass type II membrane protein</topology>
    </subcellularLocation>
</comment>
<evidence type="ECO:0000256" key="9">
    <source>
        <dbReference type="ARBA" id="ARBA00023136"/>
    </source>
</evidence>
<dbReference type="InterPro" id="IPR029044">
    <property type="entry name" value="Nucleotide-diphossugar_trans"/>
</dbReference>
<evidence type="ECO:0000256" key="5">
    <source>
        <dbReference type="ARBA" id="ARBA00022692"/>
    </source>
</evidence>
<keyword evidence="4" id="KW-0808">Transferase</keyword>
<comment type="similarity">
    <text evidence="3">Belongs to the MNN1/MNT family.</text>
</comment>
<evidence type="ECO:0000256" key="8">
    <source>
        <dbReference type="ARBA" id="ARBA00023034"/>
    </source>
</evidence>
<dbReference type="PANTHER" id="PTHR31646:SF1">
    <property type="entry name" value="ALPHA-1,2-MANNOSYLTRANSFERASE MNN2"/>
    <property type="match status" value="1"/>
</dbReference>
<sequence>ASSGGRGILISAGGPCYTTNLIVTLYVLRRHFGCNLPVEVAWQGPAEMDNTTWRSLERHFSPIRGFDVRAAPHPVPELHGNSFVATSYGGKVYALLQSEFREVLMIDADSLPLQDPGKLFNDPRFVQYGSLFWPDTWTGQAQPSVFGVYGIDYIKAKRVLTMGLGFGRRDAESGQLLIDRARHLDVLETLMLINRRPNANQKMLWGDKDTFSLAFAAVGKAHCYNQVAVPPSIYFTWSPDKLLTKATGKRGPGWLLGGFLQNIEDVPYVYGIPSDSYSSSAKKAGAGGPSAAAATASAAAAADDGGGGGGDRGSGGASETVSAKSHSDLSAFPPTAAKRWVQSVGKRRFLPAVSPQQQHEEQQRQEQQQAPSRTPTPGTKRTRRSTSATRLPYSPVREHDTVTSSPAASTPLAMRAPWTTFPTNITAVAAAAPADEGEEAAAAATSSVSVIAASRPPAAAADSGSGSGFQNTPVSKPNGLVAPASSSPSSAAAAAVPSAAALPGLVSPVFLHRTINKLRMDEQPPVLQLLTAPVPQRWASYFLAHENRGPTRGVPWDYCVPESAIRIVTASAAGGIRWDGSSGGGRTPTRQTDIATAAAAASSPPPPSSSAAATAAQGSTATANGDVSRPALGLWTWWREERHSAASNGGDGAGSTGSSRGAVQQLIQRVRIFTGLRARGGFGDVTGFEEDEGDGGGGGGGGACPLLLRRHDEQQQQQQQQQHVPPPRSHPHGDSDRSPICPIADLYDYLQALDAGLPVDRSPALESACIAALRNYTEAANDVRDRAAAAALAAAAATSSGSASPKDPFLKAFRAVQAAGLLEGVPLPRSPAAEFYPYIEFSWAAGVGPVAPLPLPSLMVDWHDPWPCADAPLVSAVRASYRAYIWLHHRQQQFPIVMTSRKPTS</sequence>
<dbReference type="GO" id="GO:0000026">
    <property type="term" value="F:alpha-1,2-mannosyltransferase activity"/>
    <property type="evidence" value="ECO:0007669"/>
    <property type="project" value="TreeGrafter"/>
</dbReference>
<feature type="compositionally biased region" description="Low complexity" evidence="11">
    <location>
        <begin position="609"/>
        <end position="623"/>
    </location>
</feature>
<dbReference type="InterPro" id="IPR022751">
    <property type="entry name" value="Alpha_mannosyltransferase"/>
</dbReference>
<evidence type="ECO:0000256" key="1">
    <source>
        <dbReference type="ARBA" id="ARBA00004394"/>
    </source>
</evidence>
<evidence type="ECO:0000313" key="12">
    <source>
        <dbReference type="EMBL" id="GIL76628.1"/>
    </source>
</evidence>
<feature type="region of interest" description="Disordered" evidence="11">
    <location>
        <begin position="681"/>
        <end position="738"/>
    </location>
</feature>
<dbReference type="SUPFAM" id="SSF53448">
    <property type="entry name" value="Nucleotide-diphospho-sugar transferases"/>
    <property type="match status" value="1"/>
</dbReference>
<dbReference type="Proteomes" id="UP000747110">
    <property type="component" value="Unassembled WGS sequence"/>
</dbReference>
<proteinExistence type="inferred from homology"/>
<reference evidence="12" key="1">
    <citation type="journal article" date="2021" name="Proc. Natl. Acad. Sci. U.S.A.">
        <title>Three genomes in the algal genus Volvox reveal the fate of a haploid sex-determining region after a transition to homothallism.</title>
        <authorList>
            <person name="Yamamoto K."/>
            <person name="Hamaji T."/>
            <person name="Kawai-Toyooka H."/>
            <person name="Matsuzaki R."/>
            <person name="Takahashi F."/>
            <person name="Nishimura Y."/>
            <person name="Kawachi M."/>
            <person name="Noguchi H."/>
            <person name="Minakuchi Y."/>
            <person name="Umen J.G."/>
            <person name="Toyoda A."/>
            <person name="Nozaki H."/>
        </authorList>
    </citation>
    <scope>NUCLEOTIDE SEQUENCE</scope>
    <source>
        <strain evidence="12">NIES-3786</strain>
    </source>
</reference>
<evidence type="ECO:0000256" key="10">
    <source>
        <dbReference type="ARBA" id="ARBA00037847"/>
    </source>
</evidence>
<evidence type="ECO:0000256" key="3">
    <source>
        <dbReference type="ARBA" id="ARBA00009105"/>
    </source>
</evidence>
<feature type="non-terminal residue" evidence="12">
    <location>
        <position position="905"/>
    </location>
</feature>
<organism evidence="12 13">
    <name type="scientific">Volvox reticuliferus</name>
    <dbReference type="NCBI Taxonomy" id="1737510"/>
    <lineage>
        <taxon>Eukaryota</taxon>
        <taxon>Viridiplantae</taxon>
        <taxon>Chlorophyta</taxon>
        <taxon>core chlorophytes</taxon>
        <taxon>Chlorophyceae</taxon>
        <taxon>CS clade</taxon>
        <taxon>Chlamydomonadales</taxon>
        <taxon>Volvocaceae</taxon>
        <taxon>Volvox</taxon>
    </lineage>
</organism>
<name>A0A8J4C6L0_9CHLO</name>
<gene>
    <name evidence="12" type="ORF">Vretifemale_6130</name>
</gene>
<accession>A0A8J4C6L0</accession>
<dbReference type="OrthoDB" id="548229at2759"/>
<feature type="region of interest" description="Disordered" evidence="11">
    <location>
        <begin position="353"/>
        <end position="415"/>
    </location>
</feature>